<dbReference type="OrthoDB" id="330671at2759"/>
<dbReference type="GeneID" id="40330541"/>
<gene>
    <name evidence="1" type="ORF">TraAM80_06608</name>
</gene>
<comment type="caution">
    <text evidence="1">The sequence shown here is derived from an EMBL/GenBank/DDBJ whole genome shotgun (WGS) entry which is preliminary data.</text>
</comment>
<dbReference type="PANTHER" id="PTHR21174">
    <property type="match status" value="1"/>
</dbReference>
<dbReference type="RefSeq" id="XP_029236695.1">
    <property type="nucleotide sequence ID" value="XM_029383445.1"/>
</dbReference>
<dbReference type="EMBL" id="MKGL01000248">
    <property type="protein sequence ID" value="RNF02065.1"/>
    <property type="molecule type" value="Genomic_DNA"/>
</dbReference>
<dbReference type="Proteomes" id="UP000283634">
    <property type="component" value="Unassembled WGS sequence"/>
</dbReference>
<proteinExistence type="predicted"/>
<dbReference type="AlphaFoldDB" id="A0A422N9C9"/>
<sequence length="311" mass="35248">MEAAQADTGGLDIAAKTFPLTFACWGRCVGWLVRQHPSDAAAAIVPARDLFEKFIFTRYTEPQRHYHTLTHLEDMLGCLARFQSEAPMAHRLPAAGTRRIVVELATLFHDVVYDPRRGDNEECSTAWFQSFWDDARRIATADAALLNTGEALVSACPLLWDDPDAAREVVEEVVRFILQTKHHMSVEPCYTHWTLQSGDSAVALQPTPSPLHIFLDLDLAILGSGAERYQQYTLDIRREYGWHSEADFCRGRVAFLRSFLRHPRWYKTKFFCDALEAKARANVAAEVVELEARLRKLLPQERPGCAEGTCR</sequence>
<protein>
    <recommendedName>
        <fullName evidence="3">Hd phosphohydrolase family protein</fullName>
    </recommendedName>
</protein>
<keyword evidence="2" id="KW-1185">Reference proteome</keyword>
<reference evidence="1 2" key="1">
    <citation type="journal article" date="2018" name="BMC Genomics">
        <title>Genomic comparison of Trypanosoma conorhini and Trypanosoma rangeli to Trypanosoma cruzi strains of high and low virulence.</title>
        <authorList>
            <person name="Bradwell K.R."/>
            <person name="Koparde V.N."/>
            <person name="Matveyev A.V."/>
            <person name="Serrano M.G."/>
            <person name="Alves J.M."/>
            <person name="Parikh H."/>
            <person name="Huang B."/>
            <person name="Lee V."/>
            <person name="Espinosa-Alvarez O."/>
            <person name="Ortiz P.A."/>
            <person name="Costa-Martins A.G."/>
            <person name="Teixeira M.M."/>
            <person name="Buck G.A."/>
        </authorList>
    </citation>
    <scope>NUCLEOTIDE SEQUENCE [LARGE SCALE GENOMIC DNA]</scope>
    <source>
        <strain evidence="1 2">AM80</strain>
    </source>
</reference>
<dbReference type="PANTHER" id="PTHR21174:SF0">
    <property type="entry name" value="HD PHOSPHOHYDROLASE FAMILY PROTEIN-RELATED"/>
    <property type="match status" value="1"/>
</dbReference>
<dbReference type="SUPFAM" id="SSF109604">
    <property type="entry name" value="HD-domain/PDEase-like"/>
    <property type="match status" value="1"/>
</dbReference>
<evidence type="ECO:0000313" key="1">
    <source>
        <dbReference type="EMBL" id="RNF02065.1"/>
    </source>
</evidence>
<dbReference type="InterPro" id="IPR009218">
    <property type="entry name" value="HD_phosphohydro"/>
</dbReference>
<name>A0A422N9C9_TRYRA</name>
<dbReference type="OMA" id="FFYRLEA"/>
<organism evidence="1 2">
    <name type="scientific">Trypanosoma rangeli</name>
    <dbReference type="NCBI Taxonomy" id="5698"/>
    <lineage>
        <taxon>Eukaryota</taxon>
        <taxon>Discoba</taxon>
        <taxon>Euglenozoa</taxon>
        <taxon>Kinetoplastea</taxon>
        <taxon>Metakinetoplastina</taxon>
        <taxon>Trypanosomatida</taxon>
        <taxon>Trypanosomatidae</taxon>
        <taxon>Trypanosoma</taxon>
        <taxon>Herpetosoma</taxon>
    </lineage>
</organism>
<dbReference type="VEuPathDB" id="TriTrypDB:TRSC58_04628"/>
<accession>A0A422N9C9</accession>
<evidence type="ECO:0000313" key="2">
    <source>
        <dbReference type="Proteomes" id="UP000283634"/>
    </source>
</evidence>
<evidence type="ECO:0008006" key="3">
    <source>
        <dbReference type="Google" id="ProtNLM"/>
    </source>
</evidence>